<gene>
    <name evidence="5" type="ORF">DW674_06520</name>
</gene>
<dbReference type="CDD" id="cd11333">
    <property type="entry name" value="AmyAc_SI_OligoGlu_DGase"/>
    <property type="match status" value="1"/>
</dbReference>
<dbReference type="FunFam" id="3.90.400.10:FF:000002">
    <property type="entry name" value="Sucrose isomerase"/>
    <property type="match status" value="1"/>
</dbReference>
<keyword evidence="2" id="KW-0378">Hydrolase</keyword>
<protein>
    <submittedName>
        <fullName evidence="5">Alpha-glucosidase</fullName>
    </submittedName>
</protein>
<evidence type="ECO:0000256" key="2">
    <source>
        <dbReference type="ARBA" id="ARBA00022801"/>
    </source>
</evidence>
<dbReference type="NCBIfam" id="NF008183">
    <property type="entry name" value="PRK10933.1"/>
    <property type="match status" value="1"/>
</dbReference>
<dbReference type="InterPro" id="IPR017853">
    <property type="entry name" value="GH"/>
</dbReference>
<organism evidence="5 6">
    <name type="scientific">Mitsuokella multacida</name>
    <dbReference type="NCBI Taxonomy" id="52226"/>
    <lineage>
        <taxon>Bacteria</taxon>
        <taxon>Bacillati</taxon>
        <taxon>Bacillota</taxon>
        <taxon>Negativicutes</taxon>
        <taxon>Selenomonadales</taxon>
        <taxon>Selenomonadaceae</taxon>
        <taxon>Mitsuokella</taxon>
    </lineage>
</organism>
<dbReference type="Gene3D" id="3.20.20.80">
    <property type="entry name" value="Glycosidases"/>
    <property type="match status" value="1"/>
</dbReference>
<dbReference type="SMART" id="SM00642">
    <property type="entry name" value="Aamy"/>
    <property type="match status" value="1"/>
</dbReference>
<dbReference type="SUPFAM" id="SSF51011">
    <property type="entry name" value="Glycosyl hydrolase domain"/>
    <property type="match status" value="1"/>
</dbReference>
<accession>A0A414NXC0</accession>
<dbReference type="Gene3D" id="2.60.40.1180">
    <property type="entry name" value="Golgi alpha-mannosidase II"/>
    <property type="match status" value="1"/>
</dbReference>
<keyword evidence="3" id="KW-0326">Glycosidase</keyword>
<evidence type="ECO:0000313" key="5">
    <source>
        <dbReference type="EMBL" id="RHF51869.1"/>
    </source>
</evidence>
<proteinExistence type="inferred from homology"/>
<dbReference type="Proteomes" id="UP000283442">
    <property type="component" value="Unassembled WGS sequence"/>
</dbReference>
<dbReference type="PANTHER" id="PTHR10357">
    <property type="entry name" value="ALPHA-AMYLASE FAMILY MEMBER"/>
    <property type="match status" value="1"/>
</dbReference>
<dbReference type="SUPFAM" id="SSF51445">
    <property type="entry name" value="(Trans)glycosidases"/>
    <property type="match status" value="1"/>
</dbReference>
<dbReference type="EMBL" id="QRHE01000005">
    <property type="protein sequence ID" value="RHF51869.1"/>
    <property type="molecule type" value="Genomic_DNA"/>
</dbReference>
<evidence type="ECO:0000256" key="3">
    <source>
        <dbReference type="ARBA" id="ARBA00023295"/>
    </source>
</evidence>
<dbReference type="GO" id="GO:0009313">
    <property type="term" value="P:oligosaccharide catabolic process"/>
    <property type="evidence" value="ECO:0007669"/>
    <property type="project" value="TreeGrafter"/>
</dbReference>
<dbReference type="OrthoDB" id="9805159at2"/>
<name>A0A414NXC0_9FIRM</name>
<dbReference type="InterPro" id="IPR006047">
    <property type="entry name" value="GH13_cat_dom"/>
</dbReference>
<feature type="domain" description="Glycosyl hydrolase family 13 catalytic" evidence="4">
    <location>
        <begin position="14"/>
        <end position="420"/>
    </location>
</feature>
<dbReference type="AlphaFoldDB" id="A0A414NXC0"/>
<evidence type="ECO:0000259" key="4">
    <source>
        <dbReference type="SMART" id="SM00642"/>
    </source>
</evidence>
<dbReference type="PANTHER" id="PTHR10357:SF179">
    <property type="entry name" value="NEUTRAL AND BASIC AMINO ACID TRANSPORT PROTEIN RBAT"/>
    <property type="match status" value="1"/>
</dbReference>
<evidence type="ECO:0000256" key="1">
    <source>
        <dbReference type="ARBA" id="ARBA00008061"/>
    </source>
</evidence>
<comment type="caution">
    <text evidence="5">The sequence shown here is derived from an EMBL/GenBank/DDBJ whole genome shotgun (WGS) entry which is preliminary data.</text>
</comment>
<sequence length="554" mass="62927">MSELKWWQKSIVYQIYPKSFQDTTGTGVGDLPGVTSHLDYLKSLGTGAIWLTPVYPSPMVDNGYDISDYCGIDPSYGTMEDMEELIAEAKKRDIRIVMDLVYNHSSDQHPWFLESKKDRTNPKADWYIWRDAKPDGSAPTNWRAIFGGSAWKWCEERQQYYLHTFAEAQPDLNWENPEVRQALFDAANFWLDKGVGGFRIDAIVYIKKPEFKDGPVDGADGLSGIHEMTANTPGILDFLHEFRRKVFDGHDIFTVGEANGVSPEELPQWVGKDGVFSMLFEFSHLELSYPEGEIWCKRFAWKLSQLKDALSASQAATAKEGWYPIFFENHDQNRSMHRYFPEGTDPKVAAKALATVLFTLRGTPFVYEGEEIGMTNTAFPKIEDYNDISTHGQYEYALKEGLSPEEALKAVQFQSRDNARTPMQWTRDTNAGFTTGKPWLPVHKDFSNCCVEAESEDGTSVLSYYRQMNRERTEGKASAILLQGSYEELLHEDEHVYAFKRVLGEHAAYTVINFTNDTVTYDSSVLEDADVLIGNYGNAKKGILRPAEAVVYVK</sequence>
<dbReference type="RefSeq" id="WP_118176041.1">
    <property type="nucleotide sequence ID" value="NZ_JAQEAO010000004.1"/>
</dbReference>
<dbReference type="Gene3D" id="3.90.400.10">
    <property type="entry name" value="Oligo-1,6-glucosidase, Domain 2"/>
    <property type="match status" value="1"/>
</dbReference>
<dbReference type="Pfam" id="PF00128">
    <property type="entry name" value="Alpha-amylase"/>
    <property type="match status" value="1"/>
</dbReference>
<dbReference type="InterPro" id="IPR045857">
    <property type="entry name" value="O16G_dom_2"/>
</dbReference>
<dbReference type="GO" id="GO:0004556">
    <property type="term" value="F:alpha-amylase activity"/>
    <property type="evidence" value="ECO:0007669"/>
    <property type="project" value="TreeGrafter"/>
</dbReference>
<comment type="similarity">
    <text evidence="1">Belongs to the glycosyl hydrolase 13 family.</text>
</comment>
<dbReference type="InterPro" id="IPR013780">
    <property type="entry name" value="Glyco_hydro_b"/>
</dbReference>
<dbReference type="FunFam" id="3.20.20.80:FF:000064">
    <property type="entry name" value="Oligo-1,6-glucosidase"/>
    <property type="match status" value="1"/>
</dbReference>
<reference evidence="5 6" key="1">
    <citation type="submission" date="2018-08" db="EMBL/GenBank/DDBJ databases">
        <title>A genome reference for cultivated species of the human gut microbiota.</title>
        <authorList>
            <person name="Zou Y."/>
            <person name="Xue W."/>
            <person name="Luo G."/>
        </authorList>
    </citation>
    <scope>NUCLEOTIDE SEQUENCE [LARGE SCALE GENOMIC DNA]</scope>
    <source>
        <strain evidence="5 6">AM25-21AC</strain>
    </source>
</reference>
<evidence type="ECO:0000313" key="6">
    <source>
        <dbReference type="Proteomes" id="UP000283442"/>
    </source>
</evidence>